<dbReference type="GO" id="GO:0035197">
    <property type="term" value="F:siRNA binding"/>
    <property type="evidence" value="ECO:0007669"/>
    <property type="project" value="TreeGrafter"/>
</dbReference>
<dbReference type="EMBL" id="ML975999">
    <property type="protein sequence ID" value="KAF1947155.1"/>
    <property type="molecule type" value="Genomic_DNA"/>
</dbReference>
<name>A0A6A5T2G0_9PLEO</name>
<organism evidence="3 4">
    <name type="scientific">Clathrospora elynae</name>
    <dbReference type="NCBI Taxonomy" id="706981"/>
    <lineage>
        <taxon>Eukaryota</taxon>
        <taxon>Fungi</taxon>
        <taxon>Dikarya</taxon>
        <taxon>Ascomycota</taxon>
        <taxon>Pezizomycotina</taxon>
        <taxon>Dothideomycetes</taxon>
        <taxon>Pleosporomycetidae</taxon>
        <taxon>Pleosporales</taxon>
        <taxon>Diademaceae</taxon>
        <taxon>Clathrospora</taxon>
    </lineage>
</organism>
<evidence type="ECO:0000259" key="2">
    <source>
        <dbReference type="Pfam" id="PF22749"/>
    </source>
</evidence>
<feature type="domain" description="Arb2" evidence="2">
    <location>
        <begin position="15"/>
        <end position="314"/>
    </location>
</feature>
<proteinExistence type="predicted"/>
<evidence type="ECO:0000256" key="1">
    <source>
        <dbReference type="SAM" id="MobiDB-lite"/>
    </source>
</evidence>
<dbReference type="InterPro" id="IPR053858">
    <property type="entry name" value="Arb2_dom"/>
</dbReference>
<evidence type="ECO:0000313" key="3">
    <source>
        <dbReference type="EMBL" id="KAF1947155.1"/>
    </source>
</evidence>
<dbReference type="OrthoDB" id="421951at2759"/>
<dbReference type="GO" id="GO:0005634">
    <property type="term" value="C:nucleus"/>
    <property type="evidence" value="ECO:0007669"/>
    <property type="project" value="TreeGrafter"/>
</dbReference>
<evidence type="ECO:0000313" key="4">
    <source>
        <dbReference type="Proteomes" id="UP000800038"/>
    </source>
</evidence>
<dbReference type="PANTHER" id="PTHR21357:SF4">
    <property type="entry name" value="FAM172 FAMILY PROTEIN HOMOLOG CG10038"/>
    <property type="match status" value="1"/>
</dbReference>
<feature type="region of interest" description="Disordered" evidence="1">
    <location>
        <begin position="545"/>
        <end position="567"/>
    </location>
</feature>
<keyword evidence="4" id="KW-1185">Reference proteome</keyword>
<dbReference type="Pfam" id="PF22749">
    <property type="entry name" value="Arb2"/>
    <property type="match status" value="1"/>
</dbReference>
<dbReference type="Proteomes" id="UP000800038">
    <property type="component" value="Unassembled WGS sequence"/>
</dbReference>
<protein>
    <recommendedName>
        <fullName evidence="2">Arb2 domain-containing protein</fullName>
    </recommendedName>
</protein>
<sequence>MFRRIEDSLEKDPSFAADLKELGFFVNNVGHIRMIDAPDKQYVFHSTNNERINERLREAMQTCQREESEKRLSYLGLNCLHLPEFAVTKPKGPHIPILAPSPETLKTRKRVIVLVNDSTQDLGILAYRQLQRVLGINGGSVVNFVKEIIKRSSTVTTAQTDEDIFTDGFKLEDDSNTPALVVLNTGQLLYSHMSNRAMTLRSWSAMPRKSITHDMVRIHEEENRVKGHRSAKEHVKTVFDEVICNPERVAPEAEVYVIAIEGGTANVLDLLTEDFEEYGSRITAMALVHSLIDDSQIKVPKIRAFLHQRVRQWKYTDLTSNPLHCTDLPEDYEEHLKSHPLPNTPSVMKSAEHISWYDDLPKPEPLSVIAKALHRLAFTASALKEDPAPTVPDTSDVWASGQTVICPTFAGGEISEGECVFTDPSVQNAILTFFEEVAQDPENYRNPAHKIYTEAPRPTPDSPLAFSTDETDVNFPTVAPEMTPEQAELDVARDMLAEMRVALSACPTNVPELEKGRERLVKKIQNMEVAIGDLEKAALGHGGLRAGEAQDKRENWKPQTEGPKVPFAGTMVDSELLKAAGLVETAKKKLKELGGGGGEADEEKAFI</sequence>
<dbReference type="AlphaFoldDB" id="A0A6A5T2G0"/>
<dbReference type="GO" id="GO:0031048">
    <property type="term" value="P:regulatory ncRNA-mediated heterochromatin formation"/>
    <property type="evidence" value="ECO:0007669"/>
    <property type="project" value="TreeGrafter"/>
</dbReference>
<dbReference type="InterPro" id="IPR048263">
    <property type="entry name" value="Arb2"/>
</dbReference>
<reference evidence="3" key="1">
    <citation type="journal article" date="2020" name="Stud. Mycol.">
        <title>101 Dothideomycetes genomes: a test case for predicting lifestyles and emergence of pathogens.</title>
        <authorList>
            <person name="Haridas S."/>
            <person name="Albert R."/>
            <person name="Binder M."/>
            <person name="Bloem J."/>
            <person name="Labutti K."/>
            <person name="Salamov A."/>
            <person name="Andreopoulos B."/>
            <person name="Baker S."/>
            <person name="Barry K."/>
            <person name="Bills G."/>
            <person name="Bluhm B."/>
            <person name="Cannon C."/>
            <person name="Castanera R."/>
            <person name="Culley D."/>
            <person name="Daum C."/>
            <person name="Ezra D."/>
            <person name="Gonzalez J."/>
            <person name="Henrissat B."/>
            <person name="Kuo A."/>
            <person name="Liang C."/>
            <person name="Lipzen A."/>
            <person name="Lutzoni F."/>
            <person name="Magnuson J."/>
            <person name="Mondo S."/>
            <person name="Nolan M."/>
            <person name="Ohm R."/>
            <person name="Pangilinan J."/>
            <person name="Park H.-J."/>
            <person name="Ramirez L."/>
            <person name="Alfaro M."/>
            <person name="Sun H."/>
            <person name="Tritt A."/>
            <person name="Yoshinaga Y."/>
            <person name="Zwiers L.-H."/>
            <person name="Turgeon B."/>
            <person name="Goodwin S."/>
            <person name="Spatafora J."/>
            <person name="Crous P."/>
            <person name="Grigoriev I."/>
        </authorList>
    </citation>
    <scope>NUCLEOTIDE SEQUENCE</scope>
    <source>
        <strain evidence="3">CBS 161.51</strain>
    </source>
</reference>
<dbReference type="PANTHER" id="PTHR21357">
    <property type="entry name" value="FAM172 FAMILY PROTEIN HOMOLOG CG10038"/>
    <property type="match status" value="1"/>
</dbReference>
<gene>
    <name evidence="3" type="ORF">EJ02DRAFT_136032</name>
</gene>
<accession>A0A6A5T2G0</accession>